<evidence type="ECO:0000259" key="2">
    <source>
        <dbReference type="Pfam" id="PF02470"/>
    </source>
</evidence>
<evidence type="ECO:0000313" key="3">
    <source>
        <dbReference type="EMBL" id="ORW08102.1"/>
    </source>
</evidence>
<dbReference type="EMBL" id="LQPG01000039">
    <property type="protein sequence ID" value="ORW08102.1"/>
    <property type="molecule type" value="Genomic_DNA"/>
</dbReference>
<keyword evidence="1" id="KW-0472">Membrane</keyword>
<dbReference type="Pfam" id="PF02470">
    <property type="entry name" value="MlaD"/>
    <property type="match status" value="1"/>
</dbReference>
<dbReference type="Proteomes" id="UP000193866">
    <property type="component" value="Unassembled WGS sequence"/>
</dbReference>
<reference evidence="3 4" key="1">
    <citation type="submission" date="2016-01" db="EMBL/GenBank/DDBJ databases">
        <title>The new phylogeny of the genus Mycobacterium.</title>
        <authorList>
            <person name="Tarcisio F."/>
            <person name="Conor M."/>
            <person name="Antonella G."/>
            <person name="Elisabetta G."/>
            <person name="Giulia F.S."/>
            <person name="Sara T."/>
            <person name="Anna F."/>
            <person name="Clotilde B."/>
            <person name="Roberto B."/>
            <person name="Veronica D.S."/>
            <person name="Fabio R."/>
            <person name="Monica P."/>
            <person name="Olivier J."/>
            <person name="Enrico T."/>
            <person name="Nicola S."/>
        </authorList>
    </citation>
    <scope>NUCLEOTIDE SEQUENCE [LARGE SCALE GENOMIC DNA]</scope>
    <source>
        <strain evidence="3 4">DSM 45394</strain>
    </source>
</reference>
<dbReference type="AlphaFoldDB" id="A0A1X1YAF7"/>
<dbReference type="GO" id="GO:0005576">
    <property type="term" value="C:extracellular region"/>
    <property type="evidence" value="ECO:0007669"/>
    <property type="project" value="TreeGrafter"/>
</dbReference>
<keyword evidence="4" id="KW-1185">Reference proteome</keyword>
<keyword evidence="1" id="KW-0812">Transmembrane</keyword>
<sequence>MSATIRTVRDRPLESYPPLWVGVIALSLVVVLLAGLLIGRSAGAGYTHYQADFLQAAQLRAGDNVTVAGVSVGEVQRVSLAGTKVVVDLRVRSDVPLGSQTRAAIKLTTLLGSRYLELRPAGPNRLQNNRIGMSYTEVPYDLQALLADATTTVETLDTAQMASAMGVLANQLDGLPAALPPAMTNLRTLSEIIADRRDQIGALLEATQTITSTLQRQQAGLGQLVYQGRDLLGEFVSRRAAFSQMMAALTRIVDLLSRAVGPDRAAFEEMLVSMRDLTAMISEHDDLFRNLLQALPLPIRNITNATGYSPSLEFNLTNGLLVDDWMCAISGRAKQFHMIEYFKDCA</sequence>
<dbReference type="PANTHER" id="PTHR33371:SF18">
    <property type="entry name" value="MCE-FAMILY PROTEIN MCE3C"/>
    <property type="match status" value="1"/>
</dbReference>
<protein>
    <submittedName>
        <fullName evidence="3">Mammalian cell entry protein</fullName>
    </submittedName>
</protein>
<dbReference type="InterPro" id="IPR005693">
    <property type="entry name" value="Mce"/>
</dbReference>
<organism evidence="3 4">
    <name type="scientific">Mycolicibacter longobardus</name>
    <dbReference type="NCBI Taxonomy" id="1108812"/>
    <lineage>
        <taxon>Bacteria</taxon>
        <taxon>Bacillati</taxon>
        <taxon>Actinomycetota</taxon>
        <taxon>Actinomycetes</taxon>
        <taxon>Mycobacteriales</taxon>
        <taxon>Mycobacteriaceae</taxon>
        <taxon>Mycolicibacter</taxon>
    </lineage>
</organism>
<dbReference type="RefSeq" id="WP_085266381.1">
    <property type="nucleotide sequence ID" value="NZ_LQPG01000039.1"/>
</dbReference>
<dbReference type="STRING" id="1108812.AWC16_20430"/>
<evidence type="ECO:0000313" key="4">
    <source>
        <dbReference type="Proteomes" id="UP000193866"/>
    </source>
</evidence>
<dbReference type="InterPro" id="IPR052336">
    <property type="entry name" value="MlaD_Phospholipid_Transporter"/>
</dbReference>
<dbReference type="PANTHER" id="PTHR33371">
    <property type="entry name" value="INTERMEMBRANE PHOSPHOLIPID TRANSPORT SYSTEM BINDING PROTEIN MLAD-RELATED"/>
    <property type="match status" value="1"/>
</dbReference>
<name>A0A1X1YAF7_9MYCO</name>
<dbReference type="InterPro" id="IPR003399">
    <property type="entry name" value="Mce/MlaD"/>
</dbReference>
<keyword evidence="1" id="KW-1133">Transmembrane helix</keyword>
<accession>A0A1X1YAF7</accession>
<evidence type="ECO:0000256" key="1">
    <source>
        <dbReference type="SAM" id="Phobius"/>
    </source>
</evidence>
<feature type="transmembrane region" description="Helical" evidence="1">
    <location>
        <begin position="20"/>
        <end position="39"/>
    </location>
</feature>
<gene>
    <name evidence="3" type="ORF">AWC16_20430</name>
</gene>
<dbReference type="OrthoDB" id="3456055at2"/>
<proteinExistence type="predicted"/>
<comment type="caution">
    <text evidence="3">The sequence shown here is derived from an EMBL/GenBank/DDBJ whole genome shotgun (WGS) entry which is preliminary data.</text>
</comment>
<dbReference type="NCBIfam" id="TIGR00996">
    <property type="entry name" value="Mtu_fam_mce"/>
    <property type="match status" value="1"/>
</dbReference>
<feature type="domain" description="Mce/MlaD" evidence="2">
    <location>
        <begin position="46"/>
        <end position="120"/>
    </location>
</feature>